<accession>D8JXE7</accession>
<dbReference type="RefSeq" id="WP_013217287.1">
    <property type="nucleotide sequence ID" value="NC_014313.1"/>
</dbReference>
<feature type="chain" id="PRO_5003116572" evidence="1">
    <location>
        <begin position="25"/>
        <end position="175"/>
    </location>
</feature>
<sequence precursor="true">MKMQRSIWIAAAAMACLLPLNAYAAEPGGCETFAWPVATELQWLKAADSEPVASGGSLKQPPAKAIQLSLLPMDEVKFTADQSRRRKEADKTQFGGAVTFESVGEPGIYQISLPVRSWVDVVQGGKTLKSAAHTSKTDCDGLRKSIRFPMGEGPVTIEISGIPTDTVKFVIRRGE</sequence>
<dbReference type="PROSITE" id="PS51257">
    <property type="entry name" value="PROKAR_LIPOPROTEIN"/>
    <property type="match status" value="1"/>
</dbReference>
<evidence type="ECO:0000313" key="3">
    <source>
        <dbReference type="Proteomes" id="UP000002033"/>
    </source>
</evidence>
<protein>
    <submittedName>
        <fullName evidence="2">Uncharacterized protein</fullName>
    </submittedName>
</protein>
<name>D8JXE7_HYPDA</name>
<evidence type="ECO:0000256" key="1">
    <source>
        <dbReference type="SAM" id="SignalP"/>
    </source>
</evidence>
<keyword evidence="1" id="KW-0732">Signal</keyword>
<keyword evidence="3" id="KW-1185">Reference proteome</keyword>
<feature type="signal peptide" evidence="1">
    <location>
        <begin position="1"/>
        <end position="24"/>
    </location>
</feature>
<dbReference type="eggNOG" id="ENOG503306E">
    <property type="taxonomic scope" value="Bacteria"/>
</dbReference>
<gene>
    <name evidence="2" type="ordered locus">Hden_3335</name>
</gene>
<organism evidence="2 3">
    <name type="scientific">Hyphomicrobium denitrificans (strain ATCC 51888 / DSM 1869 / NCIMB 11706 / TK 0415)</name>
    <dbReference type="NCBI Taxonomy" id="582899"/>
    <lineage>
        <taxon>Bacteria</taxon>
        <taxon>Pseudomonadati</taxon>
        <taxon>Pseudomonadota</taxon>
        <taxon>Alphaproteobacteria</taxon>
        <taxon>Hyphomicrobiales</taxon>
        <taxon>Hyphomicrobiaceae</taxon>
        <taxon>Hyphomicrobium</taxon>
    </lineage>
</organism>
<dbReference type="AlphaFoldDB" id="D8JXE7"/>
<evidence type="ECO:0000313" key="2">
    <source>
        <dbReference type="EMBL" id="ADJ25128.1"/>
    </source>
</evidence>
<reference evidence="3" key="1">
    <citation type="journal article" date="2011" name="J. Bacteriol.">
        <title>Genome sequences of eight morphologically diverse alphaproteobacteria.</title>
        <authorList>
            <consortium name="US DOE Joint Genome Institute"/>
            <person name="Brown P.J."/>
            <person name="Kysela D.T."/>
            <person name="Buechlein A."/>
            <person name="Hemmerich C."/>
            <person name="Brun Y.V."/>
        </authorList>
    </citation>
    <scope>NUCLEOTIDE SEQUENCE [LARGE SCALE GENOMIC DNA]</scope>
    <source>
        <strain evidence="3">ATCC 51888 / DSM 1869 / NCIB 11706 / TK 0415</strain>
    </source>
</reference>
<dbReference type="EMBL" id="CP002083">
    <property type="protein sequence ID" value="ADJ25128.1"/>
    <property type="molecule type" value="Genomic_DNA"/>
</dbReference>
<dbReference type="KEGG" id="hdn:Hden_3335"/>
<proteinExistence type="predicted"/>
<dbReference type="STRING" id="582899.Hden_3335"/>
<dbReference type="HOGENOM" id="CLU_114847_0_0_5"/>
<dbReference type="Proteomes" id="UP000002033">
    <property type="component" value="Chromosome"/>
</dbReference>